<keyword evidence="1" id="KW-1133">Transmembrane helix</keyword>
<accession>A0A0D0BWL9</accession>
<name>A0A0D0BWL9_9AGAR</name>
<dbReference type="HOGENOM" id="CLU_940272_0_0_1"/>
<feature type="transmembrane region" description="Helical" evidence="1">
    <location>
        <begin position="42"/>
        <end position="68"/>
    </location>
</feature>
<feature type="transmembrane region" description="Helical" evidence="1">
    <location>
        <begin position="120"/>
        <end position="146"/>
    </location>
</feature>
<sequence length="296" mass="33126">MLFLTSALIGTVLEILTYGIYIAVFFRSLTVFCRRREQRKPTLFLAIATCALFIVTTATVSYDVVFLINVFKNYTTQHIDYSGYPAKHIATTVGTVLDILISDAILFYRSYTLFLEGRRCLLVISFSVYNLEIALGIWSIISVFKFHPHVNPLSEEVVISLSIADSAYGALALFINLIFTISFVICLWRSHHRLAQLHITRQSSSNIFVRVGTVIVSSAAANIVWMVCVFSTSVTSSVLYEIFSGPLPVVTALIFSLVVVQSPQTSSHPAEMMNQYTQKPVVYPQVLLRDVERGDV</sequence>
<keyword evidence="3" id="KW-1185">Reference proteome</keyword>
<keyword evidence="1" id="KW-0812">Transmembrane</keyword>
<gene>
    <name evidence="2" type="ORF">GYMLUDRAFT_43999</name>
</gene>
<protein>
    <submittedName>
        <fullName evidence="2">Uncharacterized protein</fullName>
    </submittedName>
</protein>
<reference evidence="2 3" key="1">
    <citation type="submission" date="2014-04" db="EMBL/GenBank/DDBJ databases">
        <title>Evolutionary Origins and Diversification of the Mycorrhizal Mutualists.</title>
        <authorList>
            <consortium name="DOE Joint Genome Institute"/>
            <consortium name="Mycorrhizal Genomics Consortium"/>
            <person name="Kohler A."/>
            <person name="Kuo A."/>
            <person name="Nagy L.G."/>
            <person name="Floudas D."/>
            <person name="Copeland A."/>
            <person name="Barry K.W."/>
            <person name="Cichocki N."/>
            <person name="Veneault-Fourrey C."/>
            <person name="LaButti K."/>
            <person name="Lindquist E.A."/>
            <person name="Lipzen A."/>
            <person name="Lundell T."/>
            <person name="Morin E."/>
            <person name="Murat C."/>
            <person name="Riley R."/>
            <person name="Ohm R."/>
            <person name="Sun H."/>
            <person name="Tunlid A."/>
            <person name="Henrissat B."/>
            <person name="Grigoriev I.V."/>
            <person name="Hibbett D.S."/>
            <person name="Martin F."/>
        </authorList>
    </citation>
    <scope>NUCLEOTIDE SEQUENCE [LARGE SCALE GENOMIC DNA]</scope>
    <source>
        <strain evidence="2 3">FD-317 M1</strain>
    </source>
</reference>
<dbReference type="AlphaFoldDB" id="A0A0D0BWL9"/>
<keyword evidence="1" id="KW-0472">Membrane</keyword>
<organism evidence="2 3">
    <name type="scientific">Collybiopsis luxurians FD-317 M1</name>
    <dbReference type="NCBI Taxonomy" id="944289"/>
    <lineage>
        <taxon>Eukaryota</taxon>
        <taxon>Fungi</taxon>
        <taxon>Dikarya</taxon>
        <taxon>Basidiomycota</taxon>
        <taxon>Agaricomycotina</taxon>
        <taxon>Agaricomycetes</taxon>
        <taxon>Agaricomycetidae</taxon>
        <taxon>Agaricales</taxon>
        <taxon>Marasmiineae</taxon>
        <taxon>Omphalotaceae</taxon>
        <taxon>Collybiopsis</taxon>
        <taxon>Collybiopsis luxurians</taxon>
    </lineage>
</organism>
<evidence type="ECO:0000256" key="1">
    <source>
        <dbReference type="SAM" id="Phobius"/>
    </source>
</evidence>
<feature type="transmembrane region" description="Helical" evidence="1">
    <location>
        <begin position="238"/>
        <end position="260"/>
    </location>
</feature>
<feature type="transmembrane region" description="Helical" evidence="1">
    <location>
        <begin position="88"/>
        <end position="108"/>
    </location>
</feature>
<dbReference type="EMBL" id="KN834777">
    <property type="protein sequence ID" value="KIK59986.1"/>
    <property type="molecule type" value="Genomic_DNA"/>
</dbReference>
<feature type="transmembrane region" description="Helical" evidence="1">
    <location>
        <begin position="166"/>
        <end position="188"/>
    </location>
</feature>
<proteinExistence type="predicted"/>
<evidence type="ECO:0000313" key="2">
    <source>
        <dbReference type="EMBL" id="KIK59986.1"/>
    </source>
</evidence>
<dbReference type="Proteomes" id="UP000053593">
    <property type="component" value="Unassembled WGS sequence"/>
</dbReference>
<feature type="transmembrane region" description="Helical" evidence="1">
    <location>
        <begin position="208"/>
        <end position="232"/>
    </location>
</feature>
<dbReference type="OrthoDB" id="2751465at2759"/>
<feature type="transmembrane region" description="Helical" evidence="1">
    <location>
        <begin position="6"/>
        <end position="30"/>
    </location>
</feature>
<evidence type="ECO:0000313" key="3">
    <source>
        <dbReference type="Proteomes" id="UP000053593"/>
    </source>
</evidence>